<feature type="compositionally biased region" description="Basic residues" evidence="1">
    <location>
        <begin position="102"/>
        <end position="111"/>
    </location>
</feature>
<sequence length="111" mass="12205">MSFDHPIDSEQLSMLAKVLNDYCTEAGIPKGHPAREHFGRRLMGLFQSGVDQPEELTSKMNAGYEDWLGEIGAVDHSIRPKLSSEDRLVGDNILPGSDRRGRPAARKKSGG</sequence>
<dbReference type="AlphaFoldDB" id="A0A562MAW8"/>
<comment type="caution">
    <text evidence="2">The sequence shown here is derived from an EMBL/GenBank/DDBJ whole genome shotgun (WGS) entry which is preliminary data.</text>
</comment>
<evidence type="ECO:0000313" key="2">
    <source>
        <dbReference type="EMBL" id="TWI17079.1"/>
    </source>
</evidence>
<evidence type="ECO:0000313" key="3">
    <source>
        <dbReference type="Proteomes" id="UP000317122"/>
    </source>
</evidence>
<accession>A0A562MAW8</accession>
<proteinExistence type="predicted"/>
<dbReference type="RefSeq" id="WP_145723477.1">
    <property type="nucleotide sequence ID" value="NZ_BSPF01000046.1"/>
</dbReference>
<keyword evidence="3" id="KW-1185">Reference proteome</keyword>
<reference evidence="2 3" key="1">
    <citation type="journal article" date="2015" name="Stand. Genomic Sci.">
        <title>Genomic Encyclopedia of Bacterial and Archaeal Type Strains, Phase III: the genomes of soil and plant-associated and newly described type strains.</title>
        <authorList>
            <person name="Whitman W.B."/>
            <person name="Woyke T."/>
            <person name="Klenk H.P."/>
            <person name="Zhou Y."/>
            <person name="Lilburn T.G."/>
            <person name="Beck B.J."/>
            <person name="De Vos P."/>
            <person name="Vandamme P."/>
            <person name="Eisen J.A."/>
            <person name="Garrity G."/>
            <person name="Hugenholtz P."/>
            <person name="Kyrpides N.C."/>
        </authorList>
    </citation>
    <scope>NUCLEOTIDE SEQUENCE [LARGE SCALE GENOMIC DNA]</scope>
    <source>
        <strain evidence="2 3">CGMCC 1.2546</strain>
    </source>
</reference>
<organism evidence="2 3">
    <name type="scientific">Mesorhizobium tianshanense</name>
    <dbReference type="NCBI Taxonomy" id="39844"/>
    <lineage>
        <taxon>Bacteria</taxon>
        <taxon>Pseudomonadati</taxon>
        <taxon>Pseudomonadota</taxon>
        <taxon>Alphaproteobacteria</taxon>
        <taxon>Hyphomicrobiales</taxon>
        <taxon>Phyllobacteriaceae</taxon>
        <taxon>Mesorhizobium</taxon>
    </lineage>
</organism>
<protein>
    <submittedName>
        <fullName evidence="2">Uncharacterized protein</fullName>
    </submittedName>
</protein>
<dbReference type="OrthoDB" id="8080642at2"/>
<evidence type="ECO:0000256" key="1">
    <source>
        <dbReference type="SAM" id="MobiDB-lite"/>
    </source>
</evidence>
<dbReference type="EMBL" id="VLKT01000113">
    <property type="protein sequence ID" value="TWI17079.1"/>
    <property type="molecule type" value="Genomic_DNA"/>
</dbReference>
<feature type="region of interest" description="Disordered" evidence="1">
    <location>
        <begin position="84"/>
        <end position="111"/>
    </location>
</feature>
<name>A0A562MAW8_9HYPH</name>
<dbReference type="Proteomes" id="UP000317122">
    <property type="component" value="Unassembled WGS sequence"/>
</dbReference>
<gene>
    <name evidence="2" type="ORF">IQ26_07598</name>
</gene>